<dbReference type="InterPro" id="IPR007855">
    <property type="entry name" value="RDRP"/>
</dbReference>
<comment type="similarity">
    <text evidence="1 9">Belongs to the RdRP family.</text>
</comment>
<evidence type="ECO:0000256" key="7">
    <source>
        <dbReference type="ARBA" id="ARBA00048744"/>
    </source>
</evidence>
<dbReference type="EC" id="2.7.7.48" evidence="9"/>
<protein>
    <recommendedName>
        <fullName evidence="9">RNA-dependent RNA polymerase</fullName>
        <ecNumber evidence="9">2.7.7.48</ecNumber>
    </recommendedName>
</protein>
<dbReference type="InterPro" id="IPR058752">
    <property type="entry name" value="RDRP_C_head"/>
</dbReference>
<evidence type="ECO:0000256" key="4">
    <source>
        <dbReference type="ARBA" id="ARBA00022695"/>
    </source>
</evidence>
<evidence type="ECO:0000256" key="9">
    <source>
        <dbReference type="RuleBase" id="RU363098"/>
    </source>
</evidence>
<dbReference type="PROSITE" id="PS50102">
    <property type="entry name" value="RRM"/>
    <property type="match status" value="1"/>
</dbReference>
<reference evidence="12" key="1">
    <citation type="journal article" date="2014" name="Genome Announc.">
        <title>De novo whole-genome sequence and genome annotation of Lichtheimia ramosa.</title>
        <authorList>
            <person name="Linde J."/>
            <person name="Schwartze V."/>
            <person name="Binder U."/>
            <person name="Lass-Florl C."/>
            <person name="Voigt K."/>
            <person name="Horn F."/>
        </authorList>
    </citation>
    <scope>NUCLEOTIDE SEQUENCE</scope>
    <source>
        <strain evidence="12">JMRC FSU:6197</strain>
    </source>
</reference>
<dbReference type="Gene3D" id="3.30.70.330">
    <property type="match status" value="1"/>
</dbReference>
<organism evidence="12">
    <name type="scientific">Lichtheimia ramosa</name>
    <dbReference type="NCBI Taxonomy" id="688394"/>
    <lineage>
        <taxon>Eukaryota</taxon>
        <taxon>Fungi</taxon>
        <taxon>Fungi incertae sedis</taxon>
        <taxon>Mucoromycota</taxon>
        <taxon>Mucoromycotina</taxon>
        <taxon>Mucoromycetes</taxon>
        <taxon>Mucorales</taxon>
        <taxon>Lichtheimiaceae</taxon>
        <taxon>Lichtheimia</taxon>
    </lineage>
</organism>
<dbReference type="OrthoDB" id="6513042at2759"/>
<keyword evidence="5 8" id="KW-0694">RNA-binding</keyword>
<evidence type="ECO:0000313" key="12">
    <source>
        <dbReference type="EMBL" id="CDS08735.1"/>
    </source>
</evidence>
<comment type="catalytic activity">
    <reaction evidence="7 9">
        <text>RNA(n) + a ribonucleoside 5'-triphosphate = RNA(n+1) + diphosphate</text>
        <dbReference type="Rhea" id="RHEA:21248"/>
        <dbReference type="Rhea" id="RHEA-COMP:14527"/>
        <dbReference type="Rhea" id="RHEA-COMP:17342"/>
        <dbReference type="ChEBI" id="CHEBI:33019"/>
        <dbReference type="ChEBI" id="CHEBI:61557"/>
        <dbReference type="ChEBI" id="CHEBI:140395"/>
        <dbReference type="EC" id="2.7.7.48"/>
    </reaction>
</comment>
<evidence type="ECO:0000259" key="11">
    <source>
        <dbReference type="PROSITE" id="PS50102"/>
    </source>
</evidence>
<accession>A0A077WMZ1</accession>
<evidence type="ECO:0000256" key="5">
    <source>
        <dbReference type="ARBA" id="ARBA00022884"/>
    </source>
</evidence>
<feature type="region of interest" description="Disordered" evidence="10">
    <location>
        <begin position="1193"/>
        <end position="1234"/>
    </location>
</feature>
<feature type="region of interest" description="Disordered" evidence="10">
    <location>
        <begin position="1253"/>
        <end position="1290"/>
    </location>
</feature>
<keyword evidence="4 9" id="KW-0548">Nucleotidyltransferase</keyword>
<evidence type="ECO:0000256" key="2">
    <source>
        <dbReference type="ARBA" id="ARBA00022484"/>
    </source>
</evidence>
<dbReference type="Pfam" id="PF26253">
    <property type="entry name" value="RdRP_head"/>
    <property type="match status" value="1"/>
</dbReference>
<dbReference type="PANTHER" id="PTHR23079">
    <property type="entry name" value="RNA-DEPENDENT RNA POLYMERASE"/>
    <property type="match status" value="1"/>
</dbReference>
<name>A0A077WMZ1_9FUNG</name>
<evidence type="ECO:0000256" key="10">
    <source>
        <dbReference type="SAM" id="MobiDB-lite"/>
    </source>
</evidence>
<dbReference type="InterPro" id="IPR000504">
    <property type="entry name" value="RRM_dom"/>
</dbReference>
<dbReference type="InterPro" id="IPR035979">
    <property type="entry name" value="RBD_domain_sf"/>
</dbReference>
<evidence type="ECO:0000256" key="3">
    <source>
        <dbReference type="ARBA" id="ARBA00022679"/>
    </source>
</evidence>
<evidence type="ECO:0000256" key="8">
    <source>
        <dbReference type="PROSITE-ProRule" id="PRU00176"/>
    </source>
</evidence>
<evidence type="ECO:0000256" key="6">
    <source>
        <dbReference type="ARBA" id="ARBA00023158"/>
    </source>
</evidence>
<feature type="compositionally biased region" description="Acidic residues" evidence="10">
    <location>
        <begin position="1193"/>
        <end position="1221"/>
    </location>
</feature>
<dbReference type="GO" id="GO:0003723">
    <property type="term" value="F:RNA binding"/>
    <property type="evidence" value="ECO:0007669"/>
    <property type="project" value="UniProtKB-UniRule"/>
</dbReference>
<feature type="compositionally biased region" description="Low complexity" evidence="10">
    <location>
        <begin position="1253"/>
        <end position="1272"/>
    </location>
</feature>
<evidence type="ECO:0000256" key="1">
    <source>
        <dbReference type="ARBA" id="ARBA00005762"/>
    </source>
</evidence>
<dbReference type="PANTHER" id="PTHR23079:SF55">
    <property type="entry name" value="RNA-DIRECTED RNA POLYMERASE"/>
    <property type="match status" value="1"/>
</dbReference>
<dbReference type="EMBL" id="LK023327">
    <property type="protein sequence ID" value="CDS08735.1"/>
    <property type="molecule type" value="Genomic_DNA"/>
</dbReference>
<dbReference type="GO" id="GO:0030422">
    <property type="term" value="P:siRNA processing"/>
    <property type="evidence" value="ECO:0007669"/>
    <property type="project" value="TreeGrafter"/>
</dbReference>
<keyword evidence="2 9" id="KW-0696">RNA-directed RNA polymerase</keyword>
<dbReference type="GO" id="GO:0031380">
    <property type="term" value="C:nuclear RNA-directed RNA polymerase complex"/>
    <property type="evidence" value="ECO:0007669"/>
    <property type="project" value="TreeGrafter"/>
</dbReference>
<gene>
    <name evidence="12" type="ORF">LRAMOSA10096</name>
</gene>
<keyword evidence="3 9" id="KW-0808">Transferase</keyword>
<dbReference type="InterPro" id="IPR012677">
    <property type="entry name" value="Nucleotide-bd_a/b_plait_sf"/>
</dbReference>
<proteinExistence type="inferred from homology"/>
<feature type="domain" description="RRM" evidence="11">
    <location>
        <begin position="34"/>
        <end position="109"/>
    </location>
</feature>
<dbReference type="InterPro" id="IPR057596">
    <property type="entry name" value="RDRP_core"/>
</dbReference>
<sequence length="1310" mass="151558">MRILHRNWSLERELDNNAPIERQPYEVPAECDPRCILVSKLHRQTIAHTLYDYFMRHGPVERVELELDEERRSKGRAIILFEEAPSDFSFVFSPAKIDGVSVAIKFAPKGFSNTHHWREPPKEPNAARIPAKQLSMGIMVATKAFAEMWSAQKDVEFIIDYDVRSCNILFSHLGERYRMRFDFSDIDGMMRLERDGSAIYLTTSLQYPPHVKRQKMIKVPGINDQLQTKRNSTARAWERVVDIPVDMNAKMLLDAEAQAAKNTKVKRTPVPPIPPAHRIDLGGWLTLRIKLDPPDYMQPLLQRMLNEAAQFNLIPRDYQKERRLYLRVIPGSTLDVKNHMYRATKIQDFDVLYALESAVSRHQVESANLDDNFYDMINQLEPWIAVSLLTLLMEHGTLVRNPAEFCHNIYKQKRGKISRQQHIPQHCMATRKVFVTPTTMYLQPPVIEVTNRVVRHFQQYADRFLRVQFIDDGMRRMPASFGVEHNEALYDRVYKVLRDGIQIGTRRYEFLAFSSSQLRGHGCWFFAPTPDLNPKMIRSWMGSFDHVKIIAKNAVRMGQCFSSTTPTKDLDPNQVEIIDDIEANGYCFSDGIGKISPALAREVSALLKLDYTPSCFQFRLSGAKGVLVISNYLSGKKLQLRPSQIKFESNYTMFEVIRVSRFLPAYLNRQAIILLSALGVKDNVFMTMTKNAIDAMDLMLKNPSTSTRLLTQNLDEFGTARAMIAIINSGFLERQDPYITNLLKLFRASRMKDLKEKAKIQVPKGAFLLGVLDETDSLEPNEVFCQITESTIGSSQTKRRVITGDCIIFRNPCFHPGDIRVVTAVDCPKLRHLCDVVVFPAKGYRDLPSMLSGGDLDGDDYTLIWDHTLIPPNRNFEPLDYTPEEPMEVDRVKISHIQKFFVNYMNNDSLGQIAHAHLATADMSPMGAQDGRCIRLAQLHSRAVDFPKSGKPAILEEDLRVRVFPDFMQKKDKESYKSEKVLGRIYRSINQEDYEHYREKLVHLEATTYDVRLWTPNMEQYILQAREIKAEYDRDLQSLMNQYGVYTESELISGFVMEWGQIPDSRSNTFELCKRMMRAVTSLRERYRRDYFNKGIIVDRTIYQIDAEERLQLETKAAAWYYVTYHPEERRRAHTGSEFISFPWIHFDLLCEMARRNTHREVIPQMQQPLDEKVIQSFRQGDMQWVDEIQIEEEEEDEQEEDESEEEDDDDDPDEDDDSDQGNDSGTEEAEHPVIEIKIADLKKFISERNNSNAAKSISSSYILPSPSNSRSDNIEHNDDYLQQQKPPKADYLHVKSDQTEEELAKILFS</sequence>
<dbReference type="SUPFAM" id="SSF54928">
    <property type="entry name" value="RNA-binding domain, RBD"/>
    <property type="match status" value="1"/>
</dbReference>
<dbReference type="Pfam" id="PF05183">
    <property type="entry name" value="RdRP"/>
    <property type="match status" value="1"/>
</dbReference>
<dbReference type="GO" id="GO:0003968">
    <property type="term" value="F:RNA-directed RNA polymerase activity"/>
    <property type="evidence" value="ECO:0007669"/>
    <property type="project" value="UniProtKB-KW"/>
</dbReference>
<keyword evidence="6" id="KW-0943">RNA-mediated gene silencing</keyword>
<dbReference type="CDD" id="cd00590">
    <property type="entry name" value="RRM_SF"/>
    <property type="match status" value="1"/>
</dbReference>